<accession>A0A2S0VM04</accession>
<gene>
    <name evidence="1" type="ORF">C2869_01645</name>
</gene>
<keyword evidence="2" id="KW-1185">Reference proteome</keyword>
<dbReference type="OrthoDB" id="9843710at2"/>
<reference evidence="1 2" key="1">
    <citation type="submission" date="2018-01" db="EMBL/GenBank/DDBJ databases">
        <title>Genome sequence of a Cantenovulum-like bacteria.</title>
        <authorList>
            <person name="Tan W.R."/>
            <person name="Lau N.-S."/>
            <person name="Go F."/>
            <person name="Amirul A.-A.A."/>
        </authorList>
    </citation>
    <scope>NUCLEOTIDE SEQUENCE [LARGE SCALE GENOMIC DNA]</scope>
    <source>
        <strain evidence="1 2">CCB-QB4</strain>
    </source>
</reference>
<dbReference type="AlphaFoldDB" id="A0A2S0VM04"/>
<evidence type="ECO:0000313" key="1">
    <source>
        <dbReference type="EMBL" id="AWB65225.1"/>
    </source>
</evidence>
<name>A0A2S0VM04_9ALTE</name>
<protein>
    <submittedName>
        <fullName evidence="1">Uncharacterized protein</fullName>
    </submittedName>
</protein>
<evidence type="ECO:0000313" key="2">
    <source>
        <dbReference type="Proteomes" id="UP000244441"/>
    </source>
</evidence>
<dbReference type="Proteomes" id="UP000244441">
    <property type="component" value="Chromosome"/>
</dbReference>
<sequence length="83" mass="9782">MKKVGRPSKSESEKKKGIYVKLPPWLINWMDAQTDSNRAILIEEAIKNHFGVDENTRYEHQLDLCIEVAKTYDKRYKKNRTAD</sequence>
<organism evidence="1 2">
    <name type="scientific">Saccharobesus litoralis</name>
    <dbReference type="NCBI Taxonomy" id="2172099"/>
    <lineage>
        <taxon>Bacteria</taxon>
        <taxon>Pseudomonadati</taxon>
        <taxon>Pseudomonadota</taxon>
        <taxon>Gammaproteobacteria</taxon>
        <taxon>Alteromonadales</taxon>
        <taxon>Alteromonadaceae</taxon>
        <taxon>Saccharobesus</taxon>
    </lineage>
</organism>
<dbReference type="RefSeq" id="WP_108601302.1">
    <property type="nucleotide sequence ID" value="NZ_CP026604.1"/>
</dbReference>
<dbReference type="EMBL" id="CP026604">
    <property type="protein sequence ID" value="AWB65225.1"/>
    <property type="molecule type" value="Genomic_DNA"/>
</dbReference>
<dbReference type="KEGG" id="cate:C2869_01645"/>
<proteinExistence type="predicted"/>